<feature type="non-terminal residue" evidence="2">
    <location>
        <position position="1"/>
    </location>
</feature>
<evidence type="ECO:0000313" key="3">
    <source>
        <dbReference type="Proteomes" id="UP001152795"/>
    </source>
</evidence>
<name>A0A7D9L837_PARCT</name>
<evidence type="ECO:0000313" key="2">
    <source>
        <dbReference type="EMBL" id="CAB4027779.1"/>
    </source>
</evidence>
<dbReference type="PANTHER" id="PTHR47510:SF3">
    <property type="entry name" value="ENDO_EXONUCLEASE_PHOSPHATASE DOMAIN-CONTAINING PROTEIN"/>
    <property type="match status" value="1"/>
</dbReference>
<gene>
    <name evidence="2" type="ORF">PACLA_8A062861</name>
</gene>
<dbReference type="AlphaFoldDB" id="A0A7D9L837"/>
<proteinExistence type="predicted"/>
<reference evidence="2" key="1">
    <citation type="submission" date="2020-04" db="EMBL/GenBank/DDBJ databases">
        <authorList>
            <person name="Alioto T."/>
            <person name="Alioto T."/>
            <person name="Gomez Garrido J."/>
        </authorList>
    </citation>
    <scope>NUCLEOTIDE SEQUENCE</scope>
    <source>
        <strain evidence="2">A484AB</strain>
    </source>
</reference>
<feature type="region of interest" description="Disordered" evidence="1">
    <location>
        <begin position="1"/>
        <end position="30"/>
    </location>
</feature>
<dbReference type="EMBL" id="CACRXK020015014">
    <property type="protein sequence ID" value="CAB4027779.1"/>
    <property type="molecule type" value="Genomic_DNA"/>
</dbReference>
<organism evidence="2 3">
    <name type="scientific">Paramuricea clavata</name>
    <name type="common">Red gorgonian</name>
    <name type="synonym">Violescent sea-whip</name>
    <dbReference type="NCBI Taxonomy" id="317549"/>
    <lineage>
        <taxon>Eukaryota</taxon>
        <taxon>Metazoa</taxon>
        <taxon>Cnidaria</taxon>
        <taxon>Anthozoa</taxon>
        <taxon>Octocorallia</taxon>
        <taxon>Malacalcyonacea</taxon>
        <taxon>Plexauridae</taxon>
        <taxon>Paramuricea</taxon>
    </lineage>
</organism>
<evidence type="ECO:0000256" key="1">
    <source>
        <dbReference type="SAM" id="MobiDB-lite"/>
    </source>
</evidence>
<dbReference type="Gene3D" id="3.60.10.10">
    <property type="entry name" value="Endonuclease/exonuclease/phosphatase"/>
    <property type="match status" value="1"/>
</dbReference>
<feature type="compositionally biased region" description="Basic and acidic residues" evidence="1">
    <location>
        <begin position="7"/>
        <end position="16"/>
    </location>
</feature>
<dbReference type="OrthoDB" id="410381at2759"/>
<sequence>MDTISPARDKQSRRDTLSVSGTSGTKKSRVGHLYKRWESEKFPTSNQKSQIIPQTKCENSITFLQSLKGFRVGHLNIASLVKHVDELKIYLEKEPLDVLSINETRLDETISTDTVSIPGYDMVAKNRNRQGGGVAIYHRSISNRDFNQDLYHALSNLNWEINDPNMLWENFQTTFNYVADIHAPLQSRKVRNRKAPWLTDAIRKSMNRRDYLKKKAIKTNSTACHNAYKSLRNEINKKIMYAKRDYCTNCVYRNRNNTRQMWKHMNQLVNKNSRSTNISVLQIDEQVITENETIADLFNEYFTDIGPNLSNQITETNTDFKRYMKFKTQHKFNFENININEVLNALEKLKTSKSTGHDNIPAKLLKDASDTVAPFLVFIFNTSLKHGIFPDNLKTARISPIHKS</sequence>
<keyword evidence="3" id="KW-1185">Reference proteome</keyword>
<dbReference type="Proteomes" id="UP001152795">
    <property type="component" value="Unassembled WGS sequence"/>
</dbReference>
<dbReference type="InterPro" id="IPR036691">
    <property type="entry name" value="Endo/exonu/phosph_ase_sf"/>
</dbReference>
<dbReference type="PANTHER" id="PTHR47510">
    <property type="entry name" value="REVERSE TRANSCRIPTASE DOMAIN-CONTAINING PROTEIN"/>
    <property type="match status" value="1"/>
</dbReference>
<comment type="caution">
    <text evidence="2">The sequence shown here is derived from an EMBL/GenBank/DDBJ whole genome shotgun (WGS) entry which is preliminary data.</text>
</comment>
<protein>
    <submittedName>
        <fullName evidence="2">Uncharacterized protein</fullName>
    </submittedName>
</protein>
<accession>A0A7D9L837</accession>